<dbReference type="STRING" id="360411.AC812_07405"/>
<dbReference type="RefSeq" id="WP_061919631.1">
    <property type="nucleotide sequence ID" value="NZ_DF967971.1"/>
</dbReference>
<name>A0A0N8GMW8_9CHLR</name>
<keyword evidence="1" id="KW-0092">Biotin</keyword>
<keyword evidence="4" id="KW-1185">Reference proteome</keyword>
<sequence length="148" mass="15544">MKLNVKINDQTFEVEIADLNARPILATVDGETFEVYPEEAVQPAVRAAVPATPAPAPAAAAPTPVSRPAAPAAPVNASKALTAPLPGTVVSVLVKEGSEVKYGQELLTIEAMKMKNAIRATRDGKIATIYVKEGDSVRHGQALLEYAD</sequence>
<dbReference type="CDD" id="cd06850">
    <property type="entry name" value="biotinyl_domain"/>
    <property type="match status" value="1"/>
</dbReference>
<dbReference type="InterPro" id="IPR011053">
    <property type="entry name" value="Single_hybrid_motif"/>
</dbReference>
<comment type="caution">
    <text evidence="3">The sequence shown here is derived from an EMBL/GenBank/DDBJ whole genome shotgun (WGS) entry which is preliminary data.</text>
</comment>
<dbReference type="Proteomes" id="UP000050514">
    <property type="component" value="Unassembled WGS sequence"/>
</dbReference>
<proteinExistence type="predicted"/>
<dbReference type="PROSITE" id="PS00188">
    <property type="entry name" value="BIOTIN"/>
    <property type="match status" value="1"/>
</dbReference>
<dbReference type="SUPFAM" id="SSF51230">
    <property type="entry name" value="Single hybrid motif"/>
    <property type="match status" value="1"/>
</dbReference>
<dbReference type="Pfam" id="PF00364">
    <property type="entry name" value="Biotin_lipoyl"/>
    <property type="match status" value="1"/>
</dbReference>
<dbReference type="InterPro" id="IPR000089">
    <property type="entry name" value="Biotin_lipoyl"/>
</dbReference>
<accession>A0A0N8GMW8</accession>
<evidence type="ECO:0000313" key="4">
    <source>
        <dbReference type="Proteomes" id="UP000050514"/>
    </source>
</evidence>
<feature type="domain" description="Lipoyl-binding" evidence="2">
    <location>
        <begin position="72"/>
        <end position="147"/>
    </location>
</feature>
<dbReference type="Gene3D" id="2.40.50.100">
    <property type="match status" value="1"/>
</dbReference>
<dbReference type="EMBL" id="LGHJ01000012">
    <property type="protein sequence ID" value="KPL76458.1"/>
    <property type="molecule type" value="Genomic_DNA"/>
</dbReference>
<evidence type="ECO:0000313" key="3">
    <source>
        <dbReference type="EMBL" id="KPL76458.1"/>
    </source>
</evidence>
<dbReference type="OrthoDB" id="3730619at2"/>
<organism evidence="3 4">
    <name type="scientific">Bellilinea caldifistulae</name>
    <dbReference type="NCBI Taxonomy" id="360411"/>
    <lineage>
        <taxon>Bacteria</taxon>
        <taxon>Bacillati</taxon>
        <taxon>Chloroflexota</taxon>
        <taxon>Anaerolineae</taxon>
        <taxon>Anaerolineales</taxon>
        <taxon>Anaerolineaceae</taxon>
        <taxon>Bellilinea</taxon>
    </lineage>
</organism>
<dbReference type="FunFam" id="2.40.50.100:FF:000003">
    <property type="entry name" value="Acetyl-CoA carboxylase biotin carboxyl carrier protein"/>
    <property type="match status" value="1"/>
</dbReference>
<dbReference type="InterPro" id="IPR001882">
    <property type="entry name" value="Biotin_BS"/>
</dbReference>
<protein>
    <recommendedName>
        <fullName evidence="2">Lipoyl-binding domain-containing protein</fullName>
    </recommendedName>
</protein>
<dbReference type="AlphaFoldDB" id="A0A0N8GMW8"/>
<dbReference type="PANTHER" id="PTHR45266:SF3">
    <property type="entry name" value="OXALOACETATE DECARBOXYLASE ALPHA CHAIN"/>
    <property type="match status" value="1"/>
</dbReference>
<gene>
    <name evidence="3" type="ORF">AC812_07405</name>
</gene>
<evidence type="ECO:0000256" key="1">
    <source>
        <dbReference type="ARBA" id="ARBA00023267"/>
    </source>
</evidence>
<dbReference type="PANTHER" id="PTHR45266">
    <property type="entry name" value="OXALOACETATE DECARBOXYLASE ALPHA CHAIN"/>
    <property type="match status" value="1"/>
</dbReference>
<evidence type="ECO:0000259" key="2">
    <source>
        <dbReference type="PROSITE" id="PS50968"/>
    </source>
</evidence>
<dbReference type="PROSITE" id="PS50968">
    <property type="entry name" value="BIOTINYL_LIPOYL"/>
    <property type="match status" value="1"/>
</dbReference>
<reference evidence="3 4" key="1">
    <citation type="submission" date="2015-07" db="EMBL/GenBank/DDBJ databases">
        <title>Draft genome of Bellilinea caldifistulae DSM 17877.</title>
        <authorList>
            <person name="Hemp J."/>
            <person name="Ward L.M."/>
            <person name="Pace L.A."/>
            <person name="Fischer W.W."/>
        </authorList>
    </citation>
    <scope>NUCLEOTIDE SEQUENCE [LARGE SCALE GENOMIC DNA]</scope>
    <source>
        <strain evidence="3 4">GOMI-1</strain>
    </source>
</reference>
<dbReference type="InterPro" id="IPR050709">
    <property type="entry name" value="Biotin_Carboxyl_Carrier/Decarb"/>
</dbReference>